<dbReference type="EMBL" id="JAPFCC010000001">
    <property type="protein sequence ID" value="MCW7553474.1"/>
    <property type="molecule type" value="Genomic_DNA"/>
</dbReference>
<name>A0ABT3MVS6_9GAMM</name>
<accession>A0ABT3MVS6</accession>
<protein>
    <submittedName>
        <fullName evidence="1">Uncharacterized protein</fullName>
    </submittedName>
</protein>
<sequence>MMQISRVNQSFLFLLFFSLFSIDATSLTIKIVPKEESLSILKPSVSVQQLTLFQYLPIVVDGHNLKKLSSGAGPQTLDDVIIELEGRKMELPWKTSRRLLNLLSFGWKPIISNITVSYENSFLGAVPSCSFIMLYLAFGMRDFTSKSNQILLKDLKVRTLHDAISRAGLQPGTVVIISNLENRLDKEGVIYLGDNVFLTWNRANNGEFYFRRTEHLDSDLPKKVQFLQASGEVKPLESKPKQEEFVWYIKKEIYDKLKMKYPGIFHNSPSYIN</sequence>
<evidence type="ECO:0000313" key="2">
    <source>
        <dbReference type="Proteomes" id="UP001209854"/>
    </source>
</evidence>
<organism evidence="1 2">
    <name type="scientific">Endozoicomonas gorgoniicola</name>
    <dbReference type="NCBI Taxonomy" id="1234144"/>
    <lineage>
        <taxon>Bacteria</taxon>
        <taxon>Pseudomonadati</taxon>
        <taxon>Pseudomonadota</taxon>
        <taxon>Gammaproteobacteria</taxon>
        <taxon>Oceanospirillales</taxon>
        <taxon>Endozoicomonadaceae</taxon>
        <taxon>Endozoicomonas</taxon>
    </lineage>
</organism>
<comment type="caution">
    <text evidence="1">The sequence shown here is derived from an EMBL/GenBank/DDBJ whole genome shotgun (WGS) entry which is preliminary data.</text>
</comment>
<dbReference type="Proteomes" id="UP001209854">
    <property type="component" value="Unassembled WGS sequence"/>
</dbReference>
<keyword evidence="2" id="KW-1185">Reference proteome</keyword>
<gene>
    <name evidence="1" type="ORF">NX722_12670</name>
</gene>
<reference evidence="1 2" key="1">
    <citation type="submission" date="2022-10" db="EMBL/GenBank/DDBJ databases">
        <title>High-quality genome sequences of two octocoral-associated bacteria, Endozoicomonas euniceicola EF212 and Endozoicomonas gorgoniicola PS125.</title>
        <authorList>
            <person name="Chiou Y.-J."/>
            <person name="Chen Y.-H."/>
        </authorList>
    </citation>
    <scope>NUCLEOTIDE SEQUENCE [LARGE SCALE GENOMIC DNA]</scope>
    <source>
        <strain evidence="1 2">PS125</strain>
    </source>
</reference>
<dbReference type="RefSeq" id="WP_262568300.1">
    <property type="nucleotide sequence ID" value="NZ_JAPFCC010000001.1"/>
</dbReference>
<evidence type="ECO:0000313" key="1">
    <source>
        <dbReference type="EMBL" id="MCW7553474.1"/>
    </source>
</evidence>
<proteinExistence type="predicted"/>